<organism evidence="4 5">
    <name type="scientific">Fragilariopsis cylindrus CCMP1102</name>
    <dbReference type="NCBI Taxonomy" id="635003"/>
    <lineage>
        <taxon>Eukaryota</taxon>
        <taxon>Sar</taxon>
        <taxon>Stramenopiles</taxon>
        <taxon>Ochrophyta</taxon>
        <taxon>Bacillariophyta</taxon>
        <taxon>Bacillariophyceae</taxon>
        <taxon>Bacillariophycidae</taxon>
        <taxon>Bacillariales</taxon>
        <taxon>Bacillariaceae</taxon>
        <taxon>Fragilariopsis</taxon>
    </lineage>
</organism>
<dbReference type="SUPFAM" id="SSF47370">
    <property type="entry name" value="Bromodomain"/>
    <property type="match status" value="1"/>
</dbReference>
<protein>
    <submittedName>
        <fullName evidence="4">Bromodomain-containing protein</fullName>
    </submittedName>
</protein>
<dbReference type="InParanoid" id="A0A1E7F9F7"/>
<evidence type="ECO:0000259" key="3">
    <source>
        <dbReference type="PROSITE" id="PS50014"/>
    </source>
</evidence>
<name>A0A1E7F9F7_9STRA</name>
<evidence type="ECO:0000256" key="2">
    <source>
        <dbReference type="PROSITE-ProRule" id="PRU00035"/>
    </source>
</evidence>
<dbReference type="GO" id="GO:0006355">
    <property type="term" value="P:regulation of DNA-templated transcription"/>
    <property type="evidence" value="ECO:0007669"/>
    <property type="project" value="TreeGrafter"/>
</dbReference>
<dbReference type="Proteomes" id="UP000095751">
    <property type="component" value="Unassembled WGS sequence"/>
</dbReference>
<accession>A0A1E7F9F7</accession>
<dbReference type="PRINTS" id="PR00503">
    <property type="entry name" value="BROMODOMAIN"/>
</dbReference>
<gene>
    <name evidence="4" type="ORF">FRACYDRAFT_145609</name>
</gene>
<dbReference type="PANTHER" id="PTHR22880">
    <property type="entry name" value="FALZ-RELATED BROMODOMAIN-CONTAINING PROTEINS"/>
    <property type="match status" value="1"/>
</dbReference>
<dbReference type="PANTHER" id="PTHR22880:SF225">
    <property type="entry name" value="BROMODOMAIN-CONTAINING PROTEIN BET-1-RELATED"/>
    <property type="match status" value="1"/>
</dbReference>
<sequence>FEKPVSVAVIPDYMQYVQTPMDLQTVERKIKNVQYATPEDFEYDMILMFQNCITYN</sequence>
<feature type="non-terminal residue" evidence="4">
    <location>
        <position position="56"/>
    </location>
</feature>
<dbReference type="GO" id="GO:0005634">
    <property type="term" value="C:nucleus"/>
    <property type="evidence" value="ECO:0007669"/>
    <property type="project" value="TreeGrafter"/>
</dbReference>
<keyword evidence="5" id="KW-1185">Reference proteome</keyword>
<dbReference type="KEGG" id="fcy:FRACYDRAFT_145609"/>
<evidence type="ECO:0000256" key="1">
    <source>
        <dbReference type="ARBA" id="ARBA00023117"/>
    </source>
</evidence>
<dbReference type="InterPro" id="IPR050935">
    <property type="entry name" value="Bromo_chromatin_reader"/>
</dbReference>
<keyword evidence="1 2" id="KW-0103">Bromodomain</keyword>
<dbReference type="PROSITE" id="PS50014">
    <property type="entry name" value="BROMODOMAIN_2"/>
    <property type="match status" value="1"/>
</dbReference>
<evidence type="ECO:0000313" key="5">
    <source>
        <dbReference type="Proteomes" id="UP000095751"/>
    </source>
</evidence>
<dbReference type="GO" id="GO:0006338">
    <property type="term" value="P:chromatin remodeling"/>
    <property type="evidence" value="ECO:0007669"/>
    <property type="project" value="TreeGrafter"/>
</dbReference>
<dbReference type="Gene3D" id="1.20.920.10">
    <property type="entry name" value="Bromodomain-like"/>
    <property type="match status" value="1"/>
</dbReference>
<dbReference type="Pfam" id="PF00439">
    <property type="entry name" value="Bromodomain"/>
    <property type="match status" value="1"/>
</dbReference>
<dbReference type="GO" id="GO:0000785">
    <property type="term" value="C:chromatin"/>
    <property type="evidence" value="ECO:0007669"/>
    <property type="project" value="TreeGrafter"/>
</dbReference>
<reference evidence="4 5" key="1">
    <citation type="submission" date="2016-09" db="EMBL/GenBank/DDBJ databases">
        <title>Extensive genetic diversity and differential bi-allelic expression allows diatom success in the polar Southern Ocean.</title>
        <authorList>
            <consortium name="DOE Joint Genome Institute"/>
            <person name="Mock T."/>
            <person name="Otillar R.P."/>
            <person name="Strauss J."/>
            <person name="Dupont C."/>
            <person name="Frickenhaus S."/>
            <person name="Maumus F."/>
            <person name="Mcmullan M."/>
            <person name="Sanges R."/>
            <person name="Schmutz J."/>
            <person name="Toseland A."/>
            <person name="Valas R."/>
            <person name="Veluchamy A."/>
            <person name="Ward B.J."/>
            <person name="Allen A."/>
            <person name="Barry K."/>
            <person name="Falciatore A."/>
            <person name="Ferrante M."/>
            <person name="Fortunato A.E."/>
            <person name="Gloeckner G."/>
            <person name="Gruber A."/>
            <person name="Hipkin R."/>
            <person name="Janech M."/>
            <person name="Kroth P."/>
            <person name="Leese F."/>
            <person name="Lindquist E."/>
            <person name="Lyon B.R."/>
            <person name="Martin J."/>
            <person name="Mayer C."/>
            <person name="Parker M."/>
            <person name="Quesneville H."/>
            <person name="Raymond J."/>
            <person name="Uhlig C."/>
            <person name="Valentin K.U."/>
            <person name="Worden A.Z."/>
            <person name="Armbrust E.V."/>
            <person name="Bowler C."/>
            <person name="Green B."/>
            <person name="Moulton V."/>
            <person name="Van Oosterhout C."/>
            <person name="Grigoriev I."/>
        </authorList>
    </citation>
    <scope>NUCLEOTIDE SEQUENCE [LARGE SCALE GENOMIC DNA]</scope>
    <source>
        <strain evidence="4 5">CCMP1102</strain>
    </source>
</reference>
<feature type="domain" description="Bromo" evidence="3">
    <location>
        <begin position="1"/>
        <end position="56"/>
    </location>
</feature>
<proteinExistence type="predicted"/>
<dbReference type="OrthoDB" id="21449at2759"/>
<feature type="non-terminal residue" evidence="4">
    <location>
        <position position="1"/>
    </location>
</feature>
<dbReference type="EMBL" id="KV784360">
    <property type="protein sequence ID" value="OEU14769.1"/>
    <property type="molecule type" value="Genomic_DNA"/>
</dbReference>
<dbReference type="InterPro" id="IPR036427">
    <property type="entry name" value="Bromodomain-like_sf"/>
</dbReference>
<evidence type="ECO:0000313" key="4">
    <source>
        <dbReference type="EMBL" id="OEU14769.1"/>
    </source>
</evidence>
<dbReference type="InterPro" id="IPR001487">
    <property type="entry name" value="Bromodomain"/>
</dbReference>
<dbReference type="AlphaFoldDB" id="A0A1E7F9F7"/>